<feature type="domain" description="FACT complex subunit SPT16 N-terminal lobe" evidence="14">
    <location>
        <begin position="7"/>
        <end position="169"/>
    </location>
</feature>
<dbReference type="GO" id="GO:0010468">
    <property type="term" value="P:regulation of gene expression"/>
    <property type="evidence" value="ECO:0007669"/>
    <property type="project" value="UniProtKB-ARBA"/>
</dbReference>
<dbReference type="InterPro" id="IPR029148">
    <property type="entry name" value="FACT-SPT16_Nlobe"/>
</dbReference>
<dbReference type="FunFam" id="3.90.230.10:FF:000005">
    <property type="entry name" value="FACT complex subunit spt16"/>
    <property type="match status" value="1"/>
</dbReference>
<evidence type="ECO:0000256" key="1">
    <source>
        <dbReference type="ARBA" id="ARBA00010779"/>
    </source>
</evidence>
<feature type="region of interest" description="Disordered" evidence="13">
    <location>
        <begin position="476"/>
        <end position="497"/>
    </location>
</feature>
<dbReference type="Pfam" id="PF00557">
    <property type="entry name" value="Peptidase_M24"/>
    <property type="match status" value="1"/>
</dbReference>
<dbReference type="InterPro" id="IPR029149">
    <property type="entry name" value="Creatin/AminoP/Spt16_N"/>
</dbReference>
<dbReference type="InterPro" id="IPR040258">
    <property type="entry name" value="Spt16"/>
</dbReference>
<dbReference type="InterPro" id="IPR013953">
    <property type="entry name" value="FACT_SPT16_M"/>
</dbReference>
<dbReference type="FunFam" id="2.30.29.150:FF:000002">
    <property type="entry name" value="FACT complex subunit SPT16"/>
    <property type="match status" value="1"/>
</dbReference>
<dbReference type="InterPro" id="IPR036005">
    <property type="entry name" value="Creatinase/aminopeptidase-like"/>
</dbReference>
<dbReference type="Pfam" id="PF14826">
    <property type="entry name" value="FACT-Spt16_Nlob"/>
    <property type="match status" value="1"/>
</dbReference>
<evidence type="ECO:0000256" key="5">
    <source>
        <dbReference type="ARBA" id="ARBA00023015"/>
    </source>
</evidence>
<organism evidence="17 18">
    <name type="scientific">Saccharata proteae CBS 121410</name>
    <dbReference type="NCBI Taxonomy" id="1314787"/>
    <lineage>
        <taxon>Eukaryota</taxon>
        <taxon>Fungi</taxon>
        <taxon>Dikarya</taxon>
        <taxon>Ascomycota</taxon>
        <taxon>Pezizomycotina</taxon>
        <taxon>Dothideomycetes</taxon>
        <taxon>Dothideomycetes incertae sedis</taxon>
        <taxon>Botryosphaeriales</taxon>
        <taxon>Saccharataceae</taxon>
        <taxon>Saccharata</taxon>
    </lineage>
</organism>
<dbReference type="Gene3D" id="3.90.230.10">
    <property type="entry name" value="Creatinase/methionine aminopeptidase superfamily"/>
    <property type="match status" value="1"/>
</dbReference>
<keyword evidence="7 11" id="KW-0804">Transcription</keyword>
<keyword evidence="2 11" id="KW-0158">Chromosome</keyword>
<evidence type="ECO:0000256" key="9">
    <source>
        <dbReference type="ARBA" id="ARBA00023242"/>
    </source>
</evidence>
<proteinExistence type="inferred from homology"/>
<dbReference type="AlphaFoldDB" id="A0A9P4LYQ7"/>
<dbReference type="Pfam" id="PF24824">
    <property type="entry name" value="PH_SPT16"/>
    <property type="match status" value="1"/>
</dbReference>
<dbReference type="InterPro" id="IPR000994">
    <property type="entry name" value="Pept_M24"/>
</dbReference>
<feature type="region of interest" description="Disordered" evidence="13">
    <location>
        <begin position="939"/>
        <end position="1024"/>
    </location>
</feature>
<dbReference type="Proteomes" id="UP000799776">
    <property type="component" value="Unassembled WGS sequence"/>
</dbReference>
<evidence type="ECO:0000259" key="14">
    <source>
        <dbReference type="SMART" id="SM01285"/>
    </source>
</evidence>
<evidence type="ECO:0000256" key="3">
    <source>
        <dbReference type="ARBA" id="ARBA00022705"/>
    </source>
</evidence>
<dbReference type="PANTHER" id="PTHR13980:SF15">
    <property type="entry name" value="FACT COMPLEX SUBUNIT SPT16"/>
    <property type="match status" value="1"/>
</dbReference>
<dbReference type="SMART" id="SM01286">
    <property type="entry name" value="SPT16"/>
    <property type="match status" value="1"/>
</dbReference>
<dbReference type="InterPro" id="IPR048969">
    <property type="entry name" value="FACT_SPT16_C"/>
</dbReference>
<feature type="domain" description="Histone chaperone RTT106/FACT complex subunit SPT16-like middle" evidence="16">
    <location>
        <begin position="817"/>
        <end position="907"/>
    </location>
</feature>
<dbReference type="GO" id="GO:0034728">
    <property type="term" value="P:nucleosome organization"/>
    <property type="evidence" value="ECO:0007669"/>
    <property type="project" value="UniProtKB-ARBA"/>
</dbReference>
<protein>
    <recommendedName>
        <fullName evidence="11">FACT complex subunit</fullName>
    </recommendedName>
</protein>
<dbReference type="Pfam" id="PF08644">
    <property type="entry name" value="SPT16"/>
    <property type="match status" value="1"/>
</dbReference>
<dbReference type="EMBL" id="ML978713">
    <property type="protein sequence ID" value="KAF2090175.1"/>
    <property type="molecule type" value="Genomic_DNA"/>
</dbReference>
<evidence type="ECO:0000256" key="2">
    <source>
        <dbReference type="ARBA" id="ARBA00022454"/>
    </source>
</evidence>
<dbReference type="PANTHER" id="PTHR13980">
    <property type="entry name" value="CDC68 RELATED"/>
    <property type="match status" value="1"/>
</dbReference>
<evidence type="ECO:0000256" key="6">
    <source>
        <dbReference type="ARBA" id="ARBA00023054"/>
    </source>
</evidence>
<keyword evidence="6 12" id="KW-0175">Coiled coil</keyword>
<feature type="compositionally biased region" description="Acidic residues" evidence="13">
    <location>
        <begin position="966"/>
        <end position="998"/>
    </location>
</feature>
<name>A0A9P4LYQ7_9PEZI</name>
<evidence type="ECO:0000256" key="10">
    <source>
        <dbReference type="ARBA" id="ARBA00025370"/>
    </source>
</evidence>
<dbReference type="InterPro" id="IPR011993">
    <property type="entry name" value="PH-like_dom_sf"/>
</dbReference>
<dbReference type="Pfam" id="PF08512">
    <property type="entry name" value="Rttp106-like_middle"/>
    <property type="match status" value="1"/>
</dbReference>
<evidence type="ECO:0000256" key="12">
    <source>
        <dbReference type="SAM" id="Coils"/>
    </source>
</evidence>
<dbReference type="FunFam" id="2.30.29.30:FF:000017">
    <property type="entry name" value="FACT complex subunit SPT16"/>
    <property type="match status" value="1"/>
</dbReference>
<dbReference type="Gene3D" id="2.30.29.150">
    <property type="match status" value="1"/>
</dbReference>
<evidence type="ECO:0000259" key="16">
    <source>
        <dbReference type="SMART" id="SM01287"/>
    </source>
</evidence>
<evidence type="ECO:0000256" key="11">
    <source>
        <dbReference type="RuleBase" id="RU367052"/>
    </source>
</evidence>
<dbReference type="SUPFAM" id="SSF55920">
    <property type="entry name" value="Creatinase/aminopeptidase"/>
    <property type="match status" value="1"/>
</dbReference>
<dbReference type="GO" id="GO:0035101">
    <property type="term" value="C:FACT complex"/>
    <property type="evidence" value="ECO:0007669"/>
    <property type="project" value="UniProtKB-UniRule"/>
</dbReference>
<dbReference type="Gene3D" id="2.30.29.30">
    <property type="entry name" value="Pleckstrin-homology domain (PH domain)/Phosphotyrosine-binding domain (PTB)"/>
    <property type="match status" value="1"/>
</dbReference>
<keyword evidence="9 11" id="KW-0539">Nucleus</keyword>
<dbReference type="GO" id="GO:0031491">
    <property type="term" value="F:nucleosome binding"/>
    <property type="evidence" value="ECO:0007669"/>
    <property type="project" value="TreeGrafter"/>
</dbReference>
<comment type="similarity">
    <text evidence="1 11">Belongs to the peptidase M24 family. SPT16 subfamily.</text>
</comment>
<dbReference type="FunFam" id="2.30.29.210:FF:000001">
    <property type="entry name" value="FACT complex subunit spt16"/>
    <property type="match status" value="1"/>
</dbReference>
<dbReference type="FunFam" id="3.40.350.10:FF:000006">
    <property type="entry name" value="FACT complex subunit SPT16"/>
    <property type="match status" value="1"/>
</dbReference>
<comment type="subunit">
    <text evidence="11">Component of the FACT complex.</text>
</comment>
<feature type="domain" description="FACT complex subunit SPT16 middle" evidence="15">
    <location>
        <begin position="544"/>
        <end position="694"/>
    </location>
</feature>
<dbReference type="GO" id="GO:0006368">
    <property type="term" value="P:transcription elongation by RNA polymerase II"/>
    <property type="evidence" value="ECO:0007669"/>
    <property type="project" value="TreeGrafter"/>
</dbReference>
<keyword evidence="8 11" id="KW-0234">DNA repair</keyword>
<evidence type="ECO:0000256" key="8">
    <source>
        <dbReference type="ARBA" id="ARBA00023204"/>
    </source>
</evidence>
<evidence type="ECO:0000259" key="15">
    <source>
        <dbReference type="SMART" id="SM01286"/>
    </source>
</evidence>
<evidence type="ECO:0000256" key="7">
    <source>
        <dbReference type="ARBA" id="ARBA00023163"/>
    </source>
</evidence>
<comment type="caution">
    <text evidence="17">The sequence shown here is derived from an EMBL/GenBank/DDBJ whole genome shotgun (WGS) entry which is preliminary data.</text>
</comment>
<dbReference type="GO" id="GO:0006281">
    <property type="term" value="P:DNA repair"/>
    <property type="evidence" value="ECO:0007669"/>
    <property type="project" value="UniProtKB-UniRule"/>
</dbReference>
<keyword evidence="18" id="KW-1185">Reference proteome</keyword>
<dbReference type="GO" id="GO:0006260">
    <property type="term" value="P:DNA replication"/>
    <property type="evidence" value="ECO:0007669"/>
    <property type="project" value="UniProtKB-KW"/>
</dbReference>
<sequence>MAEEIVIDKNNFHDRLSSFISQWKQDKRSGDALFNGAGSIVLTVGKANDANASYPKNVAFQLWLLGYEFPTTLFVITPDAIRIITTKKKAAYLEQLKGGKVPVELFVRGKDAEENAKQFSTCLEAIKAAGKKVGVLNKDHSSGPFVEEWKKAFGDIAKDVEEVDISVALSNAALAVKDEKELVRPTIRDASKASSGVANYFVEEMSQILDDEKKITHLALAEKVQNKLDDSKFFQKLRVSNNFDVMSLDWAFPPIVQSGGKYDLKFATDADGNNLHAGVIVAALGLRYTSYCSMVARTYMVDPNKSQEANYKILAQVHDTVLKSIRDGAAAKDVYGKALSLLKSKKPELEKHFPKNVGSGIGIEIKDNTLFLSGKSNRTLKDGMTLQVTTSLSDLPNPNPQDKKSNVYSLVITDTVRVTAGEVAIFTKDSASDLESVSFFFKDEDEPAPKPNKAKRDPRVGAVAQTNITKTRLRAERATNQDAEKDAARREHQRELHAKKQEEGLAAYGAGAGNINGASEKKFKRFESYKRDNQFPPRVKDLVVLVDEKNLTVVLPIMGRPVPFHINTIKNASNSPEGDFTSLRINFLSPGQGVGRKDDQPFEDPTAHFVRSLTFRSKDVDRMEQIAKQITELKKDAVRREQEKKQMEDVVEQDKLVTIKNRKPYLLDMIFVRPAMDGKRVPGQVEIHQNGLRYHHGMGASHIDVLFSNIKHLFFQPCQHELIVIIHVHLKNPIMIGKKKTRDVQFYREATEMQFDETGNRKRKHRFGDEEEFEAEQEERRRRAQLDKEFKNFAEKIGDAGRNEDLNVDIPFRELGFNGVPSRSSVWIQPTTDCLVQLTEPPFLVVTLSEIEVVHLERVQYGLKNFDMVLVFKDFTRPPAHINTIPVESLDNVKDWLDSVEIPFSEGPVNLNWATIMKTVQADPHQFFVDGGWSFIAAESDSEDDESEEQESNFSMDESELAVSESESDDESDFDENASDEGSEEEPSDESEGEDWDELEKKAKKKDKEGGHEDEEEKPKKRKR</sequence>
<feature type="coiled-coil region" evidence="12">
    <location>
        <begin position="623"/>
        <end position="650"/>
    </location>
</feature>
<keyword evidence="4 11" id="KW-0227">DNA damage</keyword>
<dbReference type="OrthoDB" id="10251642at2759"/>
<dbReference type="SMART" id="SM01287">
    <property type="entry name" value="Rtt106"/>
    <property type="match status" value="1"/>
</dbReference>
<dbReference type="Gene3D" id="3.40.350.10">
    <property type="entry name" value="Creatinase/prolidase N-terminal domain"/>
    <property type="match status" value="1"/>
</dbReference>
<feature type="region of interest" description="Disordered" evidence="13">
    <location>
        <begin position="757"/>
        <end position="780"/>
    </location>
</feature>
<keyword evidence="5 11" id="KW-0805">Transcription regulation</keyword>
<dbReference type="Pfam" id="PF21091">
    <property type="entry name" value="SPT16_C"/>
    <property type="match status" value="1"/>
</dbReference>
<evidence type="ECO:0000313" key="17">
    <source>
        <dbReference type="EMBL" id="KAF2090175.1"/>
    </source>
</evidence>
<comment type="subcellular location">
    <subcellularLocation>
        <location evidence="11">Nucleus</location>
    </subcellularLocation>
    <subcellularLocation>
        <location evidence="11">Chromosome</location>
    </subcellularLocation>
</comment>
<keyword evidence="3 11" id="KW-0235">DNA replication</keyword>
<dbReference type="SMART" id="SM01285">
    <property type="entry name" value="FACT-Spt16_Nlob"/>
    <property type="match status" value="1"/>
</dbReference>
<feature type="compositionally biased region" description="Acidic residues" evidence="13">
    <location>
        <begin position="940"/>
        <end position="951"/>
    </location>
</feature>
<evidence type="ECO:0000313" key="18">
    <source>
        <dbReference type="Proteomes" id="UP000799776"/>
    </source>
</evidence>
<dbReference type="Gene3D" id="2.30.29.210">
    <property type="entry name" value="FACT complex subunit Spt16p/Cdc68p"/>
    <property type="match status" value="1"/>
</dbReference>
<evidence type="ECO:0000256" key="13">
    <source>
        <dbReference type="SAM" id="MobiDB-lite"/>
    </source>
</evidence>
<evidence type="ECO:0000256" key="4">
    <source>
        <dbReference type="ARBA" id="ARBA00022763"/>
    </source>
</evidence>
<comment type="function">
    <text evidence="10 11">Component of the FACT complex, a general chromatin factor that acts to reorganize nucleosomes. The FACT complex is involved in multiple processes that require DNA as a template such as mRNA elongation, DNA replication and DNA repair. During transcription elongation the FACT complex acts as a histone chaperone that both destabilizes and restores nucleosomal structure. It facilitates the passage of RNA polymerase II and transcription by promoting the dissociation of one histone H2A-H2B dimer from the nucleosome, then subsequently promotes the reestablishment of the nucleosome following the passage of RNA polymerase II.</text>
</comment>
<accession>A0A9P4LYQ7</accession>
<reference evidence="17" key="1">
    <citation type="journal article" date="2020" name="Stud. Mycol.">
        <title>101 Dothideomycetes genomes: a test case for predicting lifestyles and emergence of pathogens.</title>
        <authorList>
            <person name="Haridas S."/>
            <person name="Albert R."/>
            <person name="Binder M."/>
            <person name="Bloem J."/>
            <person name="Labutti K."/>
            <person name="Salamov A."/>
            <person name="Andreopoulos B."/>
            <person name="Baker S."/>
            <person name="Barry K."/>
            <person name="Bills G."/>
            <person name="Bluhm B."/>
            <person name="Cannon C."/>
            <person name="Castanera R."/>
            <person name="Culley D."/>
            <person name="Daum C."/>
            <person name="Ezra D."/>
            <person name="Gonzalez J."/>
            <person name="Henrissat B."/>
            <person name="Kuo A."/>
            <person name="Liang C."/>
            <person name="Lipzen A."/>
            <person name="Lutzoni F."/>
            <person name="Magnuson J."/>
            <person name="Mondo S."/>
            <person name="Nolan M."/>
            <person name="Ohm R."/>
            <person name="Pangilinan J."/>
            <person name="Park H.-J."/>
            <person name="Ramirez L."/>
            <person name="Alfaro M."/>
            <person name="Sun H."/>
            <person name="Tritt A."/>
            <person name="Yoshinaga Y."/>
            <person name="Zwiers L.-H."/>
            <person name="Turgeon B."/>
            <person name="Goodwin S."/>
            <person name="Spatafora J."/>
            <person name="Crous P."/>
            <person name="Grigoriev I."/>
        </authorList>
    </citation>
    <scope>NUCLEOTIDE SEQUENCE</scope>
    <source>
        <strain evidence="17">CBS 121410</strain>
    </source>
</reference>
<dbReference type="InterPro" id="IPR056595">
    <property type="entry name" value="Fact-SPT16_PH"/>
</dbReference>
<gene>
    <name evidence="17" type="ORF">K490DRAFT_35687</name>
</gene>
<dbReference type="InterPro" id="IPR013719">
    <property type="entry name" value="RTT106/SPT16-like_middle_dom"/>
</dbReference>